<dbReference type="InterPro" id="IPR009003">
    <property type="entry name" value="Peptidase_S1_PA"/>
</dbReference>
<evidence type="ECO:0000256" key="5">
    <source>
        <dbReference type="ARBA" id="ARBA00022825"/>
    </source>
</evidence>
<evidence type="ECO:0000313" key="11">
    <source>
        <dbReference type="Proteomes" id="UP000515150"/>
    </source>
</evidence>
<feature type="signal peptide" evidence="9">
    <location>
        <begin position="1"/>
        <end position="19"/>
    </location>
</feature>
<dbReference type="InterPro" id="IPR050850">
    <property type="entry name" value="Peptidase_S1_Elastase_sf"/>
</dbReference>
<evidence type="ECO:0000256" key="4">
    <source>
        <dbReference type="ARBA" id="ARBA00022801"/>
    </source>
</evidence>
<evidence type="ECO:0000256" key="6">
    <source>
        <dbReference type="ARBA" id="ARBA00022837"/>
    </source>
</evidence>
<dbReference type="InterPro" id="IPR043504">
    <property type="entry name" value="Peptidase_S1_PA_chymotrypsin"/>
</dbReference>
<dbReference type="GO" id="GO:0006508">
    <property type="term" value="P:proteolysis"/>
    <property type="evidence" value="ECO:0007669"/>
    <property type="project" value="UniProtKB-KW"/>
</dbReference>
<dbReference type="AlphaFoldDB" id="A0A9W2XSL0"/>
<dbReference type="GO" id="GO:0005615">
    <property type="term" value="C:extracellular space"/>
    <property type="evidence" value="ECO:0007669"/>
    <property type="project" value="TreeGrafter"/>
</dbReference>
<comment type="subcellular location">
    <subcellularLocation>
        <location evidence="1">Secreted</location>
    </subcellularLocation>
</comment>
<dbReference type="CDD" id="cd00190">
    <property type="entry name" value="Tryp_SPc"/>
    <property type="match status" value="1"/>
</dbReference>
<dbReference type="OrthoDB" id="10061449at2759"/>
<dbReference type="RefSeq" id="XP_055364996.1">
    <property type="nucleotide sequence ID" value="XM_055509021.1"/>
</dbReference>
<keyword evidence="6" id="KW-0106">Calcium</keyword>
<dbReference type="FunFam" id="2.40.10.10:FF:000002">
    <property type="entry name" value="Transmembrane protease serine"/>
    <property type="match status" value="1"/>
</dbReference>
<keyword evidence="2" id="KW-0964">Secreted</keyword>
<proteinExistence type="inferred from homology"/>
<feature type="chain" id="PRO_5040923707" evidence="9">
    <location>
        <begin position="20"/>
        <end position="277"/>
    </location>
</feature>
<evidence type="ECO:0000256" key="2">
    <source>
        <dbReference type="ARBA" id="ARBA00022525"/>
    </source>
</evidence>
<evidence type="ECO:0000256" key="8">
    <source>
        <dbReference type="ARBA" id="ARBA00024195"/>
    </source>
</evidence>
<dbReference type="GO" id="GO:0004252">
    <property type="term" value="F:serine-type endopeptidase activity"/>
    <property type="evidence" value="ECO:0007669"/>
    <property type="project" value="InterPro"/>
</dbReference>
<comment type="similarity">
    <text evidence="8">Belongs to the peptidase S1 family. CLIP subfamily.</text>
</comment>
<dbReference type="GeneID" id="114855614"/>
<dbReference type="InterPro" id="IPR001254">
    <property type="entry name" value="Trypsin_dom"/>
</dbReference>
<protein>
    <submittedName>
        <fullName evidence="12">Elastase-1-like isoform X1</fullName>
    </submittedName>
</protein>
<accession>A0A9W2XSL0</accession>
<dbReference type="SUPFAM" id="SSF50494">
    <property type="entry name" value="Trypsin-like serine proteases"/>
    <property type="match status" value="1"/>
</dbReference>
<evidence type="ECO:0000256" key="7">
    <source>
        <dbReference type="ARBA" id="ARBA00023157"/>
    </source>
</evidence>
<keyword evidence="4" id="KW-0378">Hydrolase</keyword>
<dbReference type="Gene3D" id="2.40.10.10">
    <property type="entry name" value="Trypsin-like serine proteases"/>
    <property type="match status" value="2"/>
</dbReference>
<organism evidence="11 12">
    <name type="scientific">Betta splendens</name>
    <name type="common">Siamese fighting fish</name>
    <dbReference type="NCBI Taxonomy" id="158456"/>
    <lineage>
        <taxon>Eukaryota</taxon>
        <taxon>Metazoa</taxon>
        <taxon>Chordata</taxon>
        <taxon>Craniata</taxon>
        <taxon>Vertebrata</taxon>
        <taxon>Euteleostomi</taxon>
        <taxon>Actinopterygii</taxon>
        <taxon>Neopterygii</taxon>
        <taxon>Teleostei</taxon>
        <taxon>Neoteleostei</taxon>
        <taxon>Acanthomorphata</taxon>
        <taxon>Anabantaria</taxon>
        <taxon>Anabantiformes</taxon>
        <taxon>Anabantoidei</taxon>
        <taxon>Osphronemidae</taxon>
        <taxon>Betta</taxon>
    </lineage>
</organism>
<dbReference type="KEGG" id="bspl:114855614"/>
<dbReference type="Proteomes" id="UP000515150">
    <property type="component" value="Chromosome 5"/>
</dbReference>
<evidence type="ECO:0000256" key="9">
    <source>
        <dbReference type="SAM" id="SignalP"/>
    </source>
</evidence>
<dbReference type="PANTHER" id="PTHR24257:SF0">
    <property type="entry name" value="CHYMOTRYPSIN-LIKE ELASTASE FAMILY MEMBER 1"/>
    <property type="match status" value="1"/>
</dbReference>
<keyword evidence="9" id="KW-0732">Signal</keyword>
<name>A0A9W2XSL0_BETSP</name>
<dbReference type="PROSITE" id="PS50240">
    <property type="entry name" value="TRYPSIN_DOM"/>
    <property type="match status" value="1"/>
</dbReference>
<keyword evidence="5" id="KW-0720">Serine protease</keyword>
<evidence type="ECO:0000259" key="10">
    <source>
        <dbReference type="PROSITE" id="PS50240"/>
    </source>
</evidence>
<keyword evidence="7" id="KW-1015">Disulfide bond</keyword>
<evidence type="ECO:0000256" key="1">
    <source>
        <dbReference type="ARBA" id="ARBA00004613"/>
    </source>
</evidence>
<dbReference type="Pfam" id="PF00089">
    <property type="entry name" value="Trypsin"/>
    <property type="match status" value="1"/>
</dbReference>
<dbReference type="PANTHER" id="PTHR24257">
    <property type="entry name" value="CHYMOTRYPSIN-LIKE ELASTASE FAMILY MEMBER"/>
    <property type="match status" value="1"/>
</dbReference>
<dbReference type="SMART" id="SM00020">
    <property type="entry name" value="Tryp_SPc"/>
    <property type="match status" value="1"/>
</dbReference>
<evidence type="ECO:0000313" key="12">
    <source>
        <dbReference type="RefSeq" id="XP_055364996.1"/>
    </source>
</evidence>
<keyword evidence="11" id="KW-1185">Reference proteome</keyword>
<sequence length="277" mass="29472">MWRGVLISVPLRLSAGAAGASEQLHGAPRCCWKSGGRRRGGVSHLVALAGVAPVQQRRVLSAFLWRNPDQQRLGDDCSSVCVQLLHSHSSFRVVLGDLILHSGHGTEQYRNVAKFYVHPEWNFNSISSGFDIALLRLSSEASVTAYVKPAPLPPFGEVLPHGSPCYITGYGSTSTGGGGVSRMRQAHLPVVDHQTCTSSGWWGSTVKTTMICAGGGAASGCDGDFGGPLSCKVNNVWYVHGVASFVSGMGCNAPQKPTVFTRVSAYITWINTVMSNP</sequence>
<gene>
    <name evidence="12" type="primary">LOC114855614</name>
</gene>
<keyword evidence="3" id="KW-0645">Protease</keyword>
<reference evidence="12" key="1">
    <citation type="submission" date="2025-08" db="UniProtKB">
        <authorList>
            <consortium name="RefSeq"/>
        </authorList>
    </citation>
    <scope>IDENTIFICATION</scope>
</reference>
<feature type="domain" description="Peptidase S1" evidence="10">
    <location>
        <begin position="81"/>
        <end position="275"/>
    </location>
</feature>
<evidence type="ECO:0000256" key="3">
    <source>
        <dbReference type="ARBA" id="ARBA00022670"/>
    </source>
</evidence>